<sequence>MAKSEPKSVDLRTEMSLKWCCLSGRSAVVFIFHRLWFKSESLVSTVREWFTKS</sequence>
<dbReference type="HOGENOM" id="CLU_3071434_0_0_1"/>
<organism evidence="2">
    <name type="scientific">Arabidopsis lyrata subsp. lyrata</name>
    <name type="common">Lyre-leaved rock-cress</name>
    <dbReference type="NCBI Taxonomy" id="81972"/>
    <lineage>
        <taxon>Eukaryota</taxon>
        <taxon>Viridiplantae</taxon>
        <taxon>Streptophyta</taxon>
        <taxon>Embryophyta</taxon>
        <taxon>Tracheophyta</taxon>
        <taxon>Spermatophyta</taxon>
        <taxon>Magnoliopsida</taxon>
        <taxon>eudicotyledons</taxon>
        <taxon>Gunneridae</taxon>
        <taxon>Pentapetalae</taxon>
        <taxon>rosids</taxon>
        <taxon>malvids</taxon>
        <taxon>Brassicales</taxon>
        <taxon>Brassicaceae</taxon>
        <taxon>Camelineae</taxon>
        <taxon>Arabidopsis</taxon>
    </lineage>
</organism>
<evidence type="ECO:0000313" key="1">
    <source>
        <dbReference type="EMBL" id="EFH51890.1"/>
    </source>
</evidence>
<proteinExistence type="predicted"/>
<reference evidence="2" key="1">
    <citation type="journal article" date="2011" name="Nat. Genet.">
        <title>The Arabidopsis lyrata genome sequence and the basis of rapid genome size change.</title>
        <authorList>
            <person name="Hu T.T."/>
            <person name="Pattyn P."/>
            <person name="Bakker E.G."/>
            <person name="Cao J."/>
            <person name="Cheng J.-F."/>
            <person name="Clark R.M."/>
            <person name="Fahlgren N."/>
            <person name="Fawcett J.A."/>
            <person name="Grimwood J."/>
            <person name="Gundlach H."/>
            <person name="Haberer G."/>
            <person name="Hollister J.D."/>
            <person name="Ossowski S."/>
            <person name="Ottilar R.P."/>
            <person name="Salamov A.A."/>
            <person name="Schneeberger K."/>
            <person name="Spannagl M."/>
            <person name="Wang X."/>
            <person name="Yang L."/>
            <person name="Nasrallah M.E."/>
            <person name="Bergelson J."/>
            <person name="Carrington J.C."/>
            <person name="Gaut B.S."/>
            <person name="Schmutz J."/>
            <person name="Mayer K.F.X."/>
            <person name="Van de Peer Y."/>
            <person name="Grigoriev I.V."/>
            <person name="Nordborg M."/>
            <person name="Weigel D."/>
            <person name="Guo Y.-L."/>
        </authorList>
    </citation>
    <scope>NUCLEOTIDE SEQUENCE [LARGE SCALE GENOMIC DNA]</scope>
    <source>
        <strain evidence="2">cv. MN47</strain>
    </source>
</reference>
<dbReference type="Gramene" id="scaffold_501184.1">
    <property type="protein sequence ID" value="scaffold_501184.1"/>
    <property type="gene ID" value="scaffold_501184.1"/>
</dbReference>
<dbReference type="EMBL" id="GL348717">
    <property type="protein sequence ID" value="EFH51890.1"/>
    <property type="molecule type" value="Genomic_DNA"/>
</dbReference>
<accession>D7LME9</accession>
<keyword evidence="2" id="KW-1185">Reference proteome</keyword>
<name>D7LME9_ARALL</name>
<gene>
    <name evidence="1" type="ORF">ARALYDRAFT_905480</name>
</gene>
<dbReference type="Proteomes" id="UP000008694">
    <property type="component" value="Unassembled WGS sequence"/>
</dbReference>
<evidence type="ECO:0000313" key="2">
    <source>
        <dbReference type="Proteomes" id="UP000008694"/>
    </source>
</evidence>
<protein>
    <submittedName>
        <fullName evidence="1">Predicted protein</fullName>
    </submittedName>
</protein>
<dbReference type="AlphaFoldDB" id="D7LME9"/>